<reference evidence="3" key="1">
    <citation type="journal article" date="2015" name="Nat. Plants">
        <title>Genome expansion of Arabis alpina linked with retrotransposition and reduced symmetric DNA methylation.</title>
        <authorList>
            <person name="Willing E.M."/>
            <person name="Rawat V."/>
            <person name="Mandakova T."/>
            <person name="Maumus F."/>
            <person name="James G.V."/>
            <person name="Nordstroem K.J."/>
            <person name="Becker C."/>
            <person name="Warthmann N."/>
            <person name="Chica C."/>
            <person name="Szarzynska B."/>
            <person name="Zytnicki M."/>
            <person name="Albani M.C."/>
            <person name="Kiefer C."/>
            <person name="Bergonzi S."/>
            <person name="Castaings L."/>
            <person name="Mateos J.L."/>
            <person name="Berns M.C."/>
            <person name="Bujdoso N."/>
            <person name="Piofczyk T."/>
            <person name="de Lorenzo L."/>
            <person name="Barrero-Sicilia C."/>
            <person name="Mateos I."/>
            <person name="Piednoel M."/>
            <person name="Hagmann J."/>
            <person name="Chen-Min-Tao R."/>
            <person name="Iglesias-Fernandez R."/>
            <person name="Schuster S.C."/>
            <person name="Alonso-Blanco C."/>
            <person name="Roudier F."/>
            <person name="Carbonero P."/>
            <person name="Paz-Ares J."/>
            <person name="Davis S.J."/>
            <person name="Pecinka A."/>
            <person name="Quesneville H."/>
            <person name="Colot V."/>
            <person name="Lysak M.A."/>
            <person name="Weigel D."/>
            <person name="Coupland G."/>
            <person name="Schneeberger K."/>
        </authorList>
    </citation>
    <scope>NUCLEOTIDE SEQUENCE [LARGE SCALE GENOMIC DNA]</scope>
    <source>
        <strain evidence="3">cv. Pajares</strain>
    </source>
</reference>
<dbReference type="EMBL" id="CM002876">
    <property type="protein sequence ID" value="KFK27149.1"/>
    <property type="molecule type" value="Genomic_DNA"/>
</dbReference>
<feature type="signal peptide" evidence="1">
    <location>
        <begin position="1"/>
        <end position="28"/>
    </location>
</feature>
<protein>
    <recommendedName>
        <fullName evidence="4">Knottin scorpion toxin-like domain-containing protein</fullName>
    </recommendedName>
</protein>
<accession>A0A087GB97</accession>
<evidence type="ECO:0000313" key="3">
    <source>
        <dbReference type="Proteomes" id="UP000029120"/>
    </source>
</evidence>
<keyword evidence="3" id="KW-1185">Reference proteome</keyword>
<feature type="chain" id="PRO_5001821955" description="Knottin scorpion toxin-like domain-containing protein" evidence="1">
    <location>
        <begin position="29"/>
        <end position="94"/>
    </location>
</feature>
<dbReference type="AlphaFoldDB" id="A0A087GB97"/>
<sequence length="94" mass="10504">MSKSKIIVRFTVFFVMFMFISTARKTRAYKCHLPSSSLCRRCNGVPSKKAPADICSKQDGPVKCNDHCIDSGYSFGKCRGVKFCNCHTIKCPGQ</sequence>
<keyword evidence="1" id="KW-0732">Signal</keyword>
<proteinExistence type="predicted"/>
<evidence type="ECO:0008006" key="4">
    <source>
        <dbReference type="Google" id="ProtNLM"/>
    </source>
</evidence>
<dbReference type="Proteomes" id="UP000029120">
    <property type="component" value="Chromosome 8"/>
</dbReference>
<gene>
    <name evidence="2" type="ordered locus">AALP_Aa8g341500</name>
</gene>
<dbReference type="Gramene" id="KFK27149">
    <property type="protein sequence ID" value="KFK27149"/>
    <property type="gene ID" value="AALP_AA8G341500"/>
</dbReference>
<evidence type="ECO:0000256" key="1">
    <source>
        <dbReference type="SAM" id="SignalP"/>
    </source>
</evidence>
<organism evidence="2 3">
    <name type="scientific">Arabis alpina</name>
    <name type="common">Alpine rock-cress</name>
    <dbReference type="NCBI Taxonomy" id="50452"/>
    <lineage>
        <taxon>Eukaryota</taxon>
        <taxon>Viridiplantae</taxon>
        <taxon>Streptophyta</taxon>
        <taxon>Embryophyta</taxon>
        <taxon>Tracheophyta</taxon>
        <taxon>Spermatophyta</taxon>
        <taxon>Magnoliopsida</taxon>
        <taxon>eudicotyledons</taxon>
        <taxon>Gunneridae</taxon>
        <taxon>Pentapetalae</taxon>
        <taxon>rosids</taxon>
        <taxon>malvids</taxon>
        <taxon>Brassicales</taxon>
        <taxon>Brassicaceae</taxon>
        <taxon>Arabideae</taxon>
        <taxon>Arabis</taxon>
    </lineage>
</organism>
<name>A0A087GB97_ARAAL</name>
<evidence type="ECO:0000313" key="2">
    <source>
        <dbReference type="EMBL" id="KFK27149.1"/>
    </source>
</evidence>